<keyword evidence="8" id="KW-0460">Magnesium</keyword>
<evidence type="ECO:0000256" key="2">
    <source>
        <dbReference type="ARBA" id="ARBA00008307"/>
    </source>
</evidence>
<dbReference type="InterPro" id="IPR024810">
    <property type="entry name" value="MAB21L/cGLR"/>
</dbReference>
<dbReference type="InterPro" id="IPR046906">
    <property type="entry name" value="Mab-21_HhH/H2TH-like"/>
</dbReference>
<keyword evidence="13" id="KW-1185">Reference proteome</keyword>
<keyword evidence="5" id="KW-0479">Metal-binding</keyword>
<evidence type="ECO:0000313" key="13">
    <source>
        <dbReference type="Proteomes" id="UP001159427"/>
    </source>
</evidence>
<keyword evidence="6" id="KW-0547">Nucleotide-binding</keyword>
<proteinExistence type="inferred from homology"/>
<dbReference type="Pfam" id="PF20266">
    <property type="entry name" value="Mab-21_C"/>
    <property type="match status" value="2"/>
</dbReference>
<feature type="domain" description="Mab-21-like nucleotidyltransferase" evidence="10">
    <location>
        <begin position="84"/>
        <end position="241"/>
    </location>
</feature>
<gene>
    <name evidence="12" type="ORF">PEVE_00005948</name>
</gene>
<feature type="non-terminal residue" evidence="12">
    <location>
        <position position="1"/>
    </location>
</feature>
<name>A0ABN8QMK5_9CNID</name>
<dbReference type="PANTHER" id="PTHR10656">
    <property type="entry name" value="CELL FATE DETERMINING PROTEIN MAB21-RELATED"/>
    <property type="match status" value="1"/>
</dbReference>
<evidence type="ECO:0000259" key="10">
    <source>
        <dbReference type="Pfam" id="PF03281"/>
    </source>
</evidence>
<feature type="domain" description="Mab-21-like nucleotidyltransferase" evidence="10">
    <location>
        <begin position="451"/>
        <end position="571"/>
    </location>
</feature>
<dbReference type="Proteomes" id="UP001159427">
    <property type="component" value="Unassembled WGS sequence"/>
</dbReference>
<reference evidence="12 13" key="1">
    <citation type="submission" date="2022-05" db="EMBL/GenBank/DDBJ databases">
        <authorList>
            <consortium name="Genoscope - CEA"/>
            <person name="William W."/>
        </authorList>
    </citation>
    <scope>NUCLEOTIDE SEQUENCE [LARGE SCALE GENOMIC DNA]</scope>
</reference>
<feature type="domain" description="Mab-21-like HhH/H2TH-like" evidence="11">
    <location>
        <begin position="250"/>
        <end position="343"/>
    </location>
</feature>
<feature type="signal peptide" evidence="9">
    <location>
        <begin position="1"/>
        <end position="18"/>
    </location>
</feature>
<feature type="domain" description="Mab-21-like HhH/H2TH-like" evidence="11">
    <location>
        <begin position="615"/>
        <end position="706"/>
    </location>
</feature>
<feature type="chain" id="PRO_5045593652" evidence="9">
    <location>
        <begin position="19"/>
        <end position="738"/>
    </location>
</feature>
<evidence type="ECO:0000256" key="9">
    <source>
        <dbReference type="SAM" id="SignalP"/>
    </source>
</evidence>
<organism evidence="12 13">
    <name type="scientific">Porites evermanni</name>
    <dbReference type="NCBI Taxonomy" id="104178"/>
    <lineage>
        <taxon>Eukaryota</taxon>
        <taxon>Metazoa</taxon>
        <taxon>Cnidaria</taxon>
        <taxon>Anthozoa</taxon>
        <taxon>Hexacorallia</taxon>
        <taxon>Scleractinia</taxon>
        <taxon>Fungiina</taxon>
        <taxon>Poritidae</taxon>
        <taxon>Porites</taxon>
    </lineage>
</organism>
<sequence length="738" mass="84027">QDDLFIFSLCSFVIMLQAKQNGCDTVLLKQQLRRYSADHVKITKEDTEQAKRLVDNYIKKEILPCICSESSLPISKQEYTGSLYEKLKTEAADEVDVMVILQTTKQEVTQEDASVPGFVLLKASQDSQLRKYANAAGYILPEKLRASWFFGLVQKAVNQLQEKDPALPIKLEVRAHGPAVQLDITDKETEKKLSADLVPSFQLSATEYFVAKSYTGKISPACDSKLLWRQSFSLREKARLQDMDKEDHGCRHELLRIIKTLIRSETTFAKLTSYHLKTVFLHYNSNPKLKWGVDKLGERFLEYMELLHTALARKNLDHFWVEGVNLLDNIQDKALENMADRLRKILDNDKERSKVLKCEMQLDSNGRKARENCPAITSGEQKQTLPNMCQTSTDLLQLLRKFLNQLGTILSDEIKWSKEMIEEYMTKGVLKYCQDNSPMIISKPDYGGSLYENLKITGPDEDDVVIHVILKAKKGLVTINVENPGCATIKAVEGSPYNYKEYSREDGLLMPKKFKSWLFKLVNSAVQELSSKGAASMSLKASSCNTGVKVIINDQTKTLEVKLVPTFPLSSDEYFVPPSQQGNLPAGTDSETAWVKSYTLMQKSLLKDMDKDQGCRHDLFKITNTVLRREPTFSHLSSFHVKTALLWYNQTTTEWKREQLAEKFTGFVGFLRDALQCKDLKHFWITDVNLLAEISAVTLGNMESRLTKILNSEQERSKVLKAERQEGKKQSALQEDKV</sequence>
<accession>A0ABN8QMK5</accession>
<evidence type="ECO:0000256" key="3">
    <source>
        <dbReference type="ARBA" id="ARBA00022679"/>
    </source>
</evidence>
<comment type="cofactor">
    <cofactor evidence="1">
        <name>Mg(2+)</name>
        <dbReference type="ChEBI" id="CHEBI:18420"/>
    </cofactor>
</comment>
<dbReference type="SMART" id="SM01265">
    <property type="entry name" value="Mab-21"/>
    <property type="match status" value="2"/>
</dbReference>
<keyword evidence="9" id="KW-0732">Signal</keyword>
<evidence type="ECO:0000256" key="8">
    <source>
        <dbReference type="ARBA" id="ARBA00022842"/>
    </source>
</evidence>
<dbReference type="Gene3D" id="3.30.460.90">
    <property type="match status" value="2"/>
</dbReference>
<evidence type="ECO:0000259" key="11">
    <source>
        <dbReference type="Pfam" id="PF20266"/>
    </source>
</evidence>
<dbReference type="InterPro" id="IPR046903">
    <property type="entry name" value="Mab-21-like_nuc_Trfase"/>
</dbReference>
<comment type="similarity">
    <text evidence="2">Belongs to the mab-21 family.</text>
</comment>
<dbReference type="Pfam" id="PF03281">
    <property type="entry name" value="Mab-21"/>
    <property type="match status" value="2"/>
</dbReference>
<dbReference type="PANTHER" id="PTHR10656:SF42">
    <property type="entry name" value="CYCLIC GMP-AMP SYNTHASE-LIKE PROTEIN-RELATED"/>
    <property type="match status" value="1"/>
</dbReference>
<dbReference type="Gene3D" id="1.10.1410.40">
    <property type="match status" value="2"/>
</dbReference>
<keyword evidence="4" id="KW-0548">Nucleotidyltransferase</keyword>
<keyword evidence="3" id="KW-0808">Transferase</keyword>
<keyword evidence="7" id="KW-0067">ATP-binding</keyword>
<evidence type="ECO:0000256" key="5">
    <source>
        <dbReference type="ARBA" id="ARBA00022723"/>
    </source>
</evidence>
<protein>
    <submittedName>
        <fullName evidence="12">Uncharacterized protein</fullName>
    </submittedName>
</protein>
<evidence type="ECO:0000256" key="7">
    <source>
        <dbReference type="ARBA" id="ARBA00022840"/>
    </source>
</evidence>
<evidence type="ECO:0000313" key="12">
    <source>
        <dbReference type="EMBL" id="CAH3167175.1"/>
    </source>
</evidence>
<dbReference type="EMBL" id="CALNXI010001383">
    <property type="protein sequence ID" value="CAH3167175.1"/>
    <property type="molecule type" value="Genomic_DNA"/>
</dbReference>
<comment type="caution">
    <text evidence="12">The sequence shown here is derived from an EMBL/GenBank/DDBJ whole genome shotgun (WGS) entry which is preliminary data.</text>
</comment>
<evidence type="ECO:0000256" key="4">
    <source>
        <dbReference type="ARBA" id="ARBA00022695"/>
    </source>
</evidence>
<evidence type="ECO:0000256" key="1">
    <source>
        <dbReference type="ARBA" id="ARBA00001946"/>
    </source>
</evidence>
<evidence type="ECO:0000256" key="6">
    <source>
        <dbReference type="ARBA" id="ARBA00022741"/>
    </source>
</evidence>